<dbReference type="AlphaFoldDB" id="A0A2N9X4J7"/>
<dbReference type="PANTHER" id="PTHR35566">
    <property type="entry name" value="BLR3599 PROTEIN"/>
    <property type="match status" value="1"/>
</dbReference>
<protein>
    <submittedName>
        <fullName evidence="1">Type VI secretion system-associated protein</fullName>
    </submittedName>
</protein>
<reference evidence="1" key="1">
    <citation type="journal article" date="2017" name="MBio">
        <title>Type VI secretion-mediated competition in the bee gut microbiome.</title>
        <authorList>
            <person name="Steele M.I."/>
            <person name="Kwong W.K."/>
            <person name="Powell J.E."/>
            <person name="Whiteley M."/>
            <person name="Moran N.A."/>
        </authorList>
    </citation>
    <scope>NUCLEOTIDE SEQUENCE [LARGE SCALE GENOMIC DNA]</scope>
    <source>
        <strain evidence="1">WkB273</strain>
    </source>
</reference>
<gene>
    <name evidence="1" type="ORF">BHC54_10240</name>
</gene>
<proteinExistence type="predicted"/>
<comment type="caution">
    <text evidence="1">The sequence shown here is derived from an EMBL/GenBank/DDBJ whole genome shotgun (WGS) entry which is preliminary data.</text>
</comment>
<sequence length="448" mass="50394">MSWYNRVVWSEGQFLLPQIFQQQERYLEHFAHSRSVPLSPFFWGFSRYDIDHEALNLGKLVLKDVAGVFPDGTPFEAPGHTLLPPPLTIQPEHLEQLIYLALPIRTPNAEETSFEDNSESLARFAVFESDVRDANSIGLGAKTVQLSHLRLRLMPQKALTDAWIGLPIARISTLRADGGVEIDSTVIPPVTHYTASTLLQTWLSQIHDLTHLRADSLADRLTGRQGKGSEAAEVSDYLLLQILNRYEPLLHHVQKVGATSPEFIYRQLICMAGELSTFVRPHTRRPIEHLPYRHDAPYYCLKPVVDDVQHLLNAVLIRSAQHIRLEDAAYGVKNAVVEPTELRGFNALVLAVKAQIPPDILVHQFAAQTKIGPSDRLPELIRSHLPGMALQALPVPPRQIPFNAGYVYFELLRDGPLWEHIAHYGGLAMHIAGEFPGLLIELWGVRDQ</sequence>
<name>A0A2N9X4J7_9NEIS</name>
<dbReference type="OrthoDB" id="9775333at2"/>
<dbReference type="Pfam" id="PF05936">
    <property type="entry name" value="T6SS_VasE"/>
    <property type="match status" value="1"/>
</dbReference>
<keyword evidence="2" id="KW-1185">Reference proteome</keyword>
<accession>A0A2N9X4J7</accession>
<dbReference type="Proteomes" id="UP000230202">
    <property type="component" value="Unassembled WGS sequence"/>
</dbReference>
<dbReference type="EMBL" id="MEIL01000030">
    <property type="protein sequence ID" value="PIT37894.1"/>
    <property type="molecule type" value="Genomic_DNA"/>
</dbReference>
<dbReference type="PANTHER" id="PTHR35566:SF6">
    <property type="entry name" value="CYTOPLASMIC PROTEIN"/>
    <property type="match status" value="1"/>
</dbReference>
<organism evidence="1 2">
    <name type="scientific">Snodgrassella alvi</name>
    <dbReference type="NCBI Taxonomy" id="1196083"/>
    <lineage>
        <taxon>Bacteria</taxon>
        <taxon>Pseudomonadati</taxon>
        <taxon>Pseudomonadota</taxon>
        <taxon>Betaproteobacteria</taxon>
        <taxon>Neisseriales</taxon>
        <taxon>Neisseriaceae</taxon>
        <taxon>Snodgrassella</taxon>
    </lineage>
</organism>
<dbReference type="NCBIfam" id="TIGR03353">
    <property type="entry name" value="VI_chp_4"/>
    <property type="match status" value="1"/>
</dbReference>
<dbReference type="InterPro" id="IPR010263">
    <property type="entry name" value="T6SS_TssK"/>
</dbReference>
<dbReference type="RefSeq" id="WP_100141417.1">
    <property type="nucleotide sequence ID" value="NZ_MEIL01000030.1"/>
</dbReference>
<evidence type="ECO:0000313" key="1">
    <source>
        <dbReference type="EMBL" id="PIT37894.1"/>
    </source>
</evidence>
<evidence type="ECO:0000313" key="2">
    <source>
        <dbReference type="Proteomes" id="UP000230202"/>
    </source>
</evidence>